<dbReference type="OrthoDB" id="246476at2759"/>
<reference evidence="2 3" key="1">
    <citation type="journal article" date="2018" name="BMC Genomics">
        <title>Genomic comparison of Trypanosoma conorhini and Trypanosoma rangeli to Trypanosoma cruzi strains of high and low virulence.</title>
        <authorList>
            <person name="Bradwell K.R."/>
            <person name="Koparde V.N."/>
            <person name="Matveyev A.V."/>
            <person name="Serrano M.G."/>
            <person name="Alves J.M."/>
            <person name="Parikh H."/>
            <person name="Huang B."/>
            <person name="Lee V."/>
            <person name="Espinosa-Alvarez O."/>
            <person name="Ortiz P.A."/>
            <person name="Costa-Martins A.G."/>
            <person name="Teixeira M.M."/>
            <person name="Buck G.A."/>
        </authorList>
    </citation>
    <scope>NUCLEOTIDE SEQUENCE [LARGE SCALE GENOMIC DNA]</scope>
    <source>
        <strain evidence="2 3">025E</strain>
    </source>
</reference>
<evidence type="ECO:0000313" key="2">
    <source>
        <dbReference type="EMBL" id="RNF13269.1"/>
    </source>
</evidence>
<name>A0A422P6B8_9TRYP</name>
<dbReference type="Proteomes" id="UP000284403">
    <property type="component" value="Unassembled WGS sequence"/>
</dbReference>
<feature type="region of interest" description="Disordered" evidence="1">
    <location>
        <begin position="41"/>
        <end position="61"/>
    </location>
</feature>
<sequence>MFCKKARVADEAPASPVTKNIADGWVLVTSLDNPCSTPSWNADSGSVPHTKLQSPAKQGISAGETGTAVNEAVKQRGGPTHIISFSNLKTRCQESRSTSSFGDDEPSLSCECSLRDRTRSSATAAEEILGQQFEDSELLPIPPSARSPAAASKGELYPPKSDPGNDIHDQVPSVCSFLIYFLSNSTYSFVHFCAPMLPTSWSAFYNTMSLDNVIYCCVFAAAAVGVVQLGPSIMPGASDESGRCCLLGVASRTSQLVCVFMVVVGPLLRLGEKLLEELFPCPGTTPCPAPGEERREETEECNREQKEDEAQVQKAKCLTAVKVFLSSLLTFILLTNEGGGSTANRQPPADDEDSRRDAANEPAAHHEGDKTSASAERRIRTGALLLIGVGGGAISQYVLLRCS</sequence>
<protein>
    <submittedName>
        <fullName evidence="2">Uncharacterized protein</fullName>
    </submittedName>
</protein>
<feature type="region of interest" description="Disordered" evidence="1">
    <location>
        <begin position="339"/>
        <end position="375"/>
    </location>
</feature>
<comment type="caution">
    <text evidence="2">The sequence shown here is derived from an EMBL/GenBank/DDBJ whole genome shotgun (WGS) entry which is preliminary data.</text>
</comment>
<evidence type="ECO:0000256" key="1">
    <source>
        <dbReference type="SAM" id="MobiDB-lite"/>
    </source>
</evidence>
<keyword evidence="3" id="KW-1185">Reference proteome</keyword>
<feature type="compositionally biased region" description="Basic and acidic residues" evidence="1">
    <location>
        <begin position="353"/>
        <end position="375"/>
    </location>
</feature>
<dbReference type="EMBL" id="MKKU01000415">
    <property type="protein sequence ID" value="RNF13269.1"/>
    <property type="molecule type" value="Genomic_DNA"/>
</dbReference>
<gene>
    <name evidence="2" type="ORF">Tco025E_06250</name>
</gene>
<proteinExistence type="predicted"/>
<accession>A0A422P6B8</accession>
<dbReference type="GeneID" id="40319861"/>
<dbReference type="AlphaFoldDB" id="A0A422P6B8"/>
<evidence type="ECO:0000313" key="3">
    <source>
        <dbReference type="Proteomes" id="UP000284403"/>
    </source>
</evidence>
<feature type="region of interest" description="Disordered" evidence="1">
    <location>
        <begin position="137"/>
        <end position="165"/>
    </location>
</feature>
<dbReference type="RefSeq" id="XP_029226752.1">
    <property type="nucleotide sequence ID" value="XM_029373130.1"/>
</dbReference>
<organism evidence="2 3">
    <name type="scientific">Trypanosoma conorhini</name>
    <dbReference type="NCBI Taxonomy" id="83891"/>
    <lineage>
        <taxon>Eukaryota</taxon>
        <taxon>Discoba</taxon>
        <taxon>Euglenozoa</taxon>
        <taxon>Kinetoplastea</taxon>
        <taxon>Metakinetoplastina</taxon>
        <taxon>Trypanosomatida</taxon>
        <taxon>Trypanosomatidae</taxon>
        <taxon>Trypanosoma</taxon>
    </lineage>
</organism>